<evidence type="ECO:0000313" key="5">
    <source>
        <dbReference type="Proteomes" id="UP001215151"/>
    </source>
</evidence>
<dbReference type="EMBL" id="JAPEVG010000089">
    <property type="protein sequence ID" value="KAJ8486889.1"/>
    <property type="molecule type" value="Genomic_DNA"/>
</dbReference>
<feature type="compositionally biased region" description="Pro residues" evidence="1">
    <location>
        <begin position="202"/>
        <end position="215"/>
    </location>
</feature>
<protein>
    <recommendedName>
        <fullName evidence="3">BTB domain-containing protein</fullName>
    </recommendedName>
</protein>
<dbReference type="Proteomes" id="UP001215151">
    <property type="component" value="Unassembled WGS sequence"/>
</dbReference>
<feature type="compositionally biased region" description="Low complexity" evidence="1">
    <location>
        <begin position="1216"/>
        <end position="1239"/>
    </location>
</feature>
<dbReference type="CDD" id="cd18186">
    <property type="entry name" value="BTB_POZ_ZBTB_KLHL-like"/>
    <property type="match status" value="1"/>
</dbReference>
<feature type="transmembrane region" description="Helical" evidence="2">
    <location>
        <begin position="57"/>
        <end position="85"/>
    </location>
</feature>
<feature type="compositionally biased region" description="Low complexity" evidence="1">
    <location>
        <begin position="676"/>
        <end position="742"/>
    </location>
</feature>
<dbReference type="InterPro" id="IPR000210">
    <property type="entry name" value="BTB/POZ_dom"/>
</dbReference>
<evidence type="ECO:0000256" key="2">
    <source>
        <dbReference type="SAM" id="Phobius"/>
    </source>
</evidence>
<evidence type="ECO:0000313" key="4">
    <source>
        <dbReference type="EMBL" id="KAJ8486889.1"/>
    </source>
</evidence>
<dbReference type="PANTHER" id="PTHR24216">
    <property type="entry name" value="PAXILLIN-RELATED"/>
    <property type="match status" value="1"/>
</dbReference>
<dbReference type="SUPFAM" id="SSF53335">
    <property type="entry name" value="S-adenosyl-L-methionine-dependent methyltransferases"/>
    <property type="match status" value="1"/>
</dbReference>
<evidence type="ECO:0000259" key="3">
    <source>
        <dbReference type="PROSITE" id="PS50097"/>
    </source>
</evidence>
<keyword evidence="2" id="KW-0812">Transmembrane</keyword>
<dbReference type="Gene3D" id="3.30.710.10">
    <property type="entry name" value="Potassium Channel Kv1.1, Chain A"/>
    <property type="match status" value="1"/>
</dbReference>
<feature type="domain" description="BTB" evidence="3">
    <location>
        <begin position="1016"/>
        <end position="1086"/>
    </location>
</feature>
<feature type="compositionally biased region" description="Low complexity" evidence="1">
    <location>
        <begin position="1125"/>
        <end position="1142"/>
    </location>
</feature>
<feature type="transmembrane region" description="Helical" evidence="2">
    <location>
        <begin position="12"/>
        <end position="37"/>
    </location>
</feature>
<feature type="compositionally biased region" description="Low complexity" evidence="1">
    <location>
        <begin position="994"/>
        <end position="1012"/>
    </location>
</feature>
<keyword evidence="5" id="KW-1185">Reference proteome</keyword>
<feature type="region of interest" description="Disordered" evidence="1">
    <location>
        <begin position="1125"/>
        <end position="1270"/>
    </location>
</feature>
<name>A0AAD7XEI2_9APHY</name>
<dbReference type="PROSITE" id="PS50097">
    <property type="entry name" value="BTB"/>
    <property type="match status" value="1"/>
</dbReference>
<dbReference type="Pfam" id="PF01564">
    <property type="entry name" value="Spermine_synth"/>
    <property type="match status" value="1"/>
</dbReference>
<dbReference type="PANTHER" id="PTHR24216:SF65">
    <property type="entry name" value="PAXILLIN-LIKE PROTEIN 1"/>
    <property type="match status" value="1"/>
</dbReference>
<comment type="caution">
    <text evidence="4">The sequence shown here is derived from an EMBL/GenBank/DDBJ whole genome shotgun (WGS) entry which is preliminary data.</text>
</comment>
<organism evidence="4 5">
    <name type="scientific">Trametes cubensis</name>
    <dbReference type="NCBI Taxonomy" id="1111947"/>
    <lineage>
        <taxon>Eukaryota</taxon>
        <taxon>Fungi</taxon>
        <taxon>Dikarya</taxon>
        <taxon>Basidiomycota</taxon>
        <taxon>Agaricomycotina</taxon>
        <taxon>Agaricomycetes</taxon>
        <taxon>Polyporales</taxon>
        <taxon>Polyporaceae</taxon>
        <taxon>Trametes</taxon>
    </lineage>
</organism>
<dbReference type="Gene3D" id="3.40.50.150">
    <property type="entry name" value="Vaccinia Virus protein VP39"/>
    <property type="match status" value="1"/>
</dbReference>
<dbReference type="InterPro" id="IPR011333">
    <property type="entry name" value="SKP1/BTB/POZ_sf"/>
</dbReference>
<keyword evidence="2" id="KW-0472">Membrane</keyword>
<reference evidence="4" key="1">
    <citation type="submission" date="2022-11" db="EMBL/GenBank/DDBJ databases">
        <title>Genome Sequence of Cubamyces cubensis.</title>
        <authorList>
            <person name="Buettner E."/>
        </authorList>
    </citation>
    <scope>NUCLEOTIDE SEQUENCE</scope>
    <source>
        <strain evidence="4">MPL-01</strain>
    </source>
</reference>
<feature type="region of interest" description="Disordered" evidence="1">
    <location>
        <begin position="202"/>
        <end position="246"/>
    </location>
</feature>
<gene>
    <name evidence="4" type="ORF">ONZ51_g4557</name>
</gene>
<feature type="region of interest" description="Disordered" evidence="1">
    <location>
        <begin position="672"/>
        <end position="744"/>
    </location>
</feature>
<feature type="compositionally biased region" description="Polar residues" evidence="1">
    <location>
        <begin position="1161"/>
        <end position="1181"/>
    </location>
</feature>
<keyword evidence="2" id="KW-1133">Transmembrane helix</keyword>
<evidence type="ECO:0000256" key="1">
    <source>
        <dbReference type="SAM" id="MobiDB-lite"/>
    </source>
</evidence>
<dbReference type="InterPro" id="IPR029063">
    <property type="entry name" value="SAM-dependent_MTases_sf"/>
</dbReference>
<feature type="compositionally biased region" description="Pro residues" evidence="1">
    <location>
        <begin position="1182"/>
        <end position="1194"/>
    </location>
</feature>
<accession>A0AAD7XEI2</accession>
<sequence length="1376" mass="149704">MAPPVREPPKTSLAVVAFTRVGAILVLLGLSLVTYAYKRALEPLYGSAATNQHLAKVVWASCILGSFAPSVPISRATLGLGLLLYALPHSSYWSAVYTSRMGDPVWGTVATHLIVLLPILSLGVAIVKALQEAPYRKDDPNAPQSAMTLPVCATAVNALQGLWPALPFIATIPESQIFLQLGTVCASLWAIEPFLPNIYPPPLKAPEPAPAPPTPSGKDKKRKKGESEKAAAPAPPPPAPNADRPKASSRLRIALLPLFPFLTSTILQPPTLPKPLLEPYQHPLAPLQILSSVQSSYSGVVVVGQIIGPQKGFGDMDHLRYLRAGHSLLGGVWTGPKAQYADPSMVLKDEAGESLGDSIYSAFVLQEVARLVVKKPGNVAPKNALMIGLGAGIAATSFMRHDLDTTIVEIDQAVYDAAHRFFGLPAPGPGRLFIEDARAWVHNRSTTMTQSSTTTAPVNNDDVTSPQLFDIVVHDCFSGGSVPSHLYTQEFWRELKNIVRPDGVVAVNFAGILESQSGKAIVHTLQNSFPRCRAFYDSLQPSHNYTAEFLNWVFFCTLSPEPVEFRRPVDADYLGSHLRRHVFNELPAREADVSTVLSDIPSEERERYLLRDTANPLGDWQQKEAVEHWKIMRGVLPDVYWETQLFYNKVPLSLLHALHVLPTPHLYLQLPPAAPPRSRAPTGPWSTYTHRSSSSASGSIHSSSSSVHSSQTWDSRASTSASSPSTVVMSGSAVGGPSAASSHRMAGVSNQNAFVEDATTRQWNFHAFEWVVRDVSRLRDHIENNTTIEGNEEPYGDEEFEILKESPELGDGKFKLEITRTDISDPPESEGPNVPVIRTEPSGLCLHITCLPIAYTHPEYETSASMFAAIKCQDDRAGERGARAEWVWEQWQNNWTFRLDSEVWDCVLPPLSQLLENPRIRETDSFVICVQMHSPVGPFYPQQPSAYYVPRDLLEGLEASLDNPNTGDVQFVCLERTTQQELESSSTLGAGDPTSPRSTSSSHSQASSTASPHTLVRKRIIYAHSDILIRRSEYFATMLGSSFSENVTTLLPGERKVYTIVVEEADFVTIYWLLKWVYANWLLFRKDDDPRQAVDGVGAGWSARDVCSPGTADEWEWKVFHKGASASDGHSGGASDARSVTSGGSGKSTGEVVREKPKPISQATGSMRASHSGGASTAKTQPSPPSSRHPPVPARRPSHGPSTNPPNLMANPPTSPSSSRSTKAVPVPVPVSPSASHFPHAAHGKTRAPRAASVSSVDPHPHPTPPPAPASALSMYQVAHRYGMPGLGALALEHIVATITPRASFAMLLASASWDELHSLIEDYVVEKWDEVSVSEEFEQCCQEVASGEWGPEGGRTLTALFRRLRSPSAIGYVRS</sequence>
<proteinExistence type="predicted"/>
<feature type="region of interest" description="Disordered" evidence="1">
    <location>
        <begin position="981"/>
        <end position="1012"/>
    </location>
</feature>
<feature type="transmembrane region" description="Helical" evidence="2">
    <location>
        <begin position="105"/>
        <end position="127"/>
    </location>
</feature>